<proteinExistence type="predicted"/>
<organism evidence="1 2">
    <name type="scientific">Laetiporus sulphureus 93-53</name>
    <dbReference type="NCBI Taxonomy" id="1314785"/>
    <lineage>
        <taxon>Eukaryota</taxon>
        <taxon>Fungi</taxon>
        <taxon>Dikarya</taxon>
        <taxon>Basidiomycota</taxon>
        <taxon>Agaricomycotina</taxon>
        <taxon>Agaricomycetes</taxon>
        <taxon>Polyporales</taxon>
        <taxon>Laetiporus</taxon>
    </lineage>
</organism>
<evidence type="ECO:0000313" key="2">
    <source>
        <dbReference type="Proteomes" id="UP000076871"/>
    </source>
</evidence>
<dbReference type="AlphaFoldDB" id="A0A165HUK4"/>
<dbReference type="OrthoDB" id="2748701at2759"/>
<accession>A0A165HUK4</accession>
<protein>
    <submittedName>
        <fullName evidence="1">Uncharacterized protein</fullName>
    </submittedName>
</protein>
<evidence type="ECO:0000313" key="1">
    <source>
        <dbReference type="EMBL" id="KZT12207.1"/>
    </source>
</evidence>
<sequence length="448" mass="49178">MKKCPPEVLAIIFAYACSEDGTTGRSLSLVSHYIHAASSPFQWQSLSISGIRQARGFAAHVFAAYDLEPRHRRPIHHLFLSTRTCNEAHDSCWPGSPCDDWPLYQSEILRYAAPTLQTLTFVAFDPFFTSAHCIEGLLRVPLPVLSELTVRARCTPSQVSLDDIRDDKFNDDRATVASINSAGSTKAGVAWCARPQLRRLHLACSFHGFVYGTDATHALVRAFSPVLTHLRLSMLDMWGSKRVAEVLHAECVERDIVPQILALPPLPTFASASSHPPLPADAVVAQCVTWARVLPSSPPHSHPHSSSSLPSSLRSTPDLHMFAIQPPPTAASDFFCSCCMDVRGDADVMRVFAALAHEAQMRHDARFLYLPTREKEGYGFREARTDWLDRVGGGAGCWAKKTSAAWEETGRIKTNAEETQVLEKAEEDRFAVAACSRRGSGAAEGGGR</sequence>
<reference evidence="1 2" key="1">
    <citation type="journal article" date="2016" name="Mol. Biol. Evol.">
        <title>Comparative Genomics of Early-Diverging Mushroom-Forming Fungi Provides Insights into the Origins of Lignocellulose Decay Capabilities.</title>
        <authorList>
            <person name="Nagy L.G."/>
            <person name="Riley R."/>
            <person name="Tritt A."/>
            <person name="Adam C."/>
            <person name="Daum C."/>
            <person name="Floudas D."/>
            <person name="Sun H."/>
            <person name="Yadav J.S."/>
            <person name="Pangilinan J."/>
            <person name="Larsson K.H."/>
            <person name="Matsuura K."/>
            <person name="Barry K."/>
            <person name="Labutti K."/>
            <person name="Kuo R."/>
            <person name="Ohm R.A."/>
            <person name="Bhattacharya S.S."/>
            <person name="Shirouzu T."/>
            <person name="Yoshinaga Y."/>
            <person name="Martin F.M."/>
            <person name="Grigoriev I.V."/>
            <person name="Hibbett D.S."/>
        </authorList>
    </citation>
    <scope>NUCLEOTIDE SEQUENCE [LARGE SCALE GENOMIC DNA]</scope>
    <source>
        <strain evidence="1 2">93-53</strain>
    </source>
</reference>
<dbReference type="InParanoid" id="A0A165HUK4"/>
<keyword evidence="2" id="KW-1185">Reference proteome</keyword>
<name>A0A165HUK4_9APHY</name>
<dbReference type="EMBL" id="KV427606">
    <property type="protein sequence ID" value="KZT12207.1"/>
    <property type="molecule type" value="Genomic_DNA"/>
</dbReference>
<dbReference type="Proteomes" id="UP000076871">
    <property type="component" value="Unassembled WGS sequence"/>
</dbReference>
<dbReference type="GeneID" id="63827497"/>
<gene>
    <name evidence="1" type="ORF">LAESUDRAFT_734001</name>
</gene>
<dbReference type="RefSeq" id="XP_040769855.1">
    <property type="nucleotide sequence ID" value="XM_040910468.1"/>
</dbReference>